<accession>B2I832</accession>
<name>B2I832_XYLF2</name>
<evidence type="ECO:0000313" key="3">
    <source>
        <dbReference type="Proteomes" id="UP000001698"/>
    </source>
</evidence>
<proteinExistence type="predicted"/>
<dbReference type="HOGENOM" id="CLU_2037179_0_0_6"/>
<sequence>MWRADGTIKAYDNAKFFSIEQRPLNNLHDVVTLLSQLEHDPCACVPVCLCACVPVCLCACVPVCLRDAEMRSRRHMIRTAIRSVITTAVHCVETPANESQERIDTLFCLVTNRVGGIGYFL</sequence>
<evidence type="ECO:0000256" key="1">
    <source>
        <dbReference type="SAM" id="Phobius"/>
    </source>
</evidence>
<gene>
    <name evidence="2" type="ordered locus">XfasM23_0382</name>
</gene>
<evidence type="ECO:0000313" key="2">
    <source>
        <dbReference type="EMBL" id="ACB91830.1"/>
    </source>
</evidence>
<organism evidence="2 3">
    <name type="scientific">Xylella fastidiosa (strain M23)</name>
    <dbReference type="NCBI Taxonomy" id="405441"/>
    <lineage>
        <taxon>Bacteria</taxon>
        <taxon>Pseudomonadati</taxon>
        <taxon>Pseudomonadota</taxon>
        <taxon>Gammaproteobacteria</taxon>
        <taxon>Lysobacterales</taxon>
        <taxon>Lysobacteraceae</taxon>
        <taxon>Xylella</taxon>
    </lineage>
</organism>
<dbReference type="EMBL" id="CP001011">
    <property type="protein sequence ID" value="ACB91830.1"/>
    <property type="molecule type" value="Genomic_DNA"/>
</dbReference>
<dbReference type="AlphaFoldDB" id="B2I832"/>
<reference evidence="2 3" key="1">
    <citation type="journal article" date="2010" name="J. Bacteriol.">
        <title>Whole genome sequences of two Xylella fastidiosa strains (M12 and M23) causing almond leaf scorch disease in California.</title>
        <authorList>
            <person name="Chen J."/>
            <person name="Xie G."/>
            <person name="Han S."/>
            <person name="Chertkov O."/>
            <person name="Sims D."/>
            <person name="Civerolo E.L."/>
        </authorList>
    </citation>
    <scope>NUCLEOTIDE SEQUENCE [LARGE SCALE GENOMIC DNA]</scope>
    <source>
        <strain evidence="2 3">M23</strain>
    </source>
</reference>
<keyword evidence="1" id="KW-1133">Transmembrane helix</keyword>
<keyword evidence="1" id="KW-0472">Membrane</keyword>
<dbReference type="KEGG" id="xfn:XfasM23_0382"/>
<protein>
    <submittedName>
        <fullName evidence="2">Uncharacterized protein</fullName>
    </submittedName>
</protein>
<dbReference type="Proteomes" id="UP000001698">
    <property type="component" value="Chromosome"/>
</dbReference>
<keyword evidence="1" id="KW-0812">Transmembrane</keyword>
<feature type="transmembrane region" description="Helical" evidence="1">
    <location>
        <begin position="43"/>
        <end position="65"/>
    </location>
</feature>